<dbReference type="EMBL" id="JAZAVK010000066">
    <property type="protein sequence ID" value="KAK7426496.1"/>
    <property type="molecule type" value="Genomic_DNA"/>
</dbReference>
<evidence type="ECO:0000313" key="3">
    <source>
        <dbReference type="Proteomes" id="UP001498421"/>
    </source>
</evidence>
<comment type="caution">
    <text evidence="2">The sequence shown here is derived from an EMBL/GenBank/DDBJ whole genome shotgun (WGS) entry which is preliminary data.</text>
</comment>
<dbReference type="PANTHER" id="PTHR21310">
    <property type="entry name" value="AMINOGLYCOSIDE PHOSPHOTRANSFERASE-RELATED-RELATED"/>
    <property type="match status" value="1"/>
</dbReference>
<keyword evidence="3" id="KW-1185">Reference proteome</keyword>
<dbReference type="Proteomes" id="UP001498421">
    <property type="component" value="Unassembled WGS sequence"/>
</dbReference>
<feature type="domain" description="Aminoglycoside phosphotransferase" evidence="1">
    <location>
        <begin position="57"/>
        <end position="336"/>
    </location>
</feature>
<evidence type="ECO:0000259" key="1">
    <source>
        <dbReference type="Pfam" id="PF01636"/>
    </source>
</evidence>
<organism evidence="2 3">
    <name type="scientific">Neonectria magnoliae</name>
    <dbReference type="NCBI Taxonomy" id="2732573"/>
    <lineage>
        <taxon>Eukaryota</taxon>
        <taxon>Fungi</taxon>
        <taxon>Dikarya</taxon>
        <taxon>Ascomycota</taxon>
        <taxon>Pezizomycotina</taxon>
        <taxon>Sordariomycetes</taxon>
        <taxon>Hypocreomycetidae</taxon>
        <taxon>Hypocreales</taxon>
        <taxon>Nectriaceae</taxon>
        <taxon>Neonectria</taxon>
    </lineage>
</organism>
<gene>
    <name evidence="2" type="ORF">QQZ08_007091</name>
</gene>
<dbReference type="Gene3D" id="3.90.1200.10">
    <property type="match status" value="1"/>
</dbReference>
<proteinExistence type="predicted"/>
<reference evidence="2 3" key="1">
    <citation type="journal article" date="2025" name="Microbiol. Resour. Announc.">
        <title>Draft genome sequences for Neonectria magnoliae and Neonectria punicea, canker pathogens of Liriodendron tulipifera and Acer saccharum in West Virginia.</title>
        <authorList>
            <person name="Petronek H.M."/>
            <person name="Kasson M.T."/>
            <person name="Metheny A.M."/>
            <person name="Stauder C.M."/>
            <person name="Lovett B."/>
            <person name="Lynch S.C."/>
            <person name="Garnas J.R."/>
            <person name="Kasson L.R."/>
            <person name="Stajich J.E."/>
        </authorList>
    </citation>
    <scope>NUCLEOTIDE SEQUENCE [LARGE SCALE GENOMIC DNA]</scope>
    <source>
        <strain evidence="2 3">NRRL 64651</strain>
    </source>
</reference>
<dbReference type="Gene3D" id="3.30.200.20">
    <property type="entry name" value="Phosphorylase Kinase, domain 1"/>
    <property type="match status" value="1"/>
</dbReference>
<dbReference type="InterPro" id="IPR011009">
    <property type="entry name" value="Kinase-like_dom_sf"/>
</dbReference>
<accession>A0ABR1I0S1</accession>
<protein>
    <recommendedName>
        <fullName evidence="1">Aminoglycoside phosphotransferase domain-containing protein</fullName>
    </recommendedName>
</protein>
<sequence length="496" mass="57369">MAPRFRYIRMDMDELAWEQGDNQSDEWERSLHKAAIYREVASFISKHRPGKPVELHKPIRGGYNVFYRLEYEDGSSAALRIPCPGVKFPDEKVRYEVATMRYVAANTTIPVPEIYHWGTAEENPLGLGPFIIMEYVEHERTLSHALNDPSLGATDSHSLDPNISEPKLQFLYRQMANILLQLSTLSFSRIGSLVQDKEGQFSVSGRPLMQNINSLLEFTDSPASLLPTHGFATSDEWYSAMADIHLIQLTFQHNNAIDDEGDARDKYVARQLFRKLASDGRLASGFSPQTGKGREQTFRLFSEDLRPSNVLIDKDLRVVGVIDWEFAYAAPAQFSFDPPWWLLLKCPEYWPGGYGDWMETYEPRFKTFISVLEDEEKKLWAQDEVEDGLKGLSVLDNETLSLSQQMRRSWESKSWMIRYAARNSWAFDFLFWRYLDPRYFGENEDADHHARLPLLSQQQIDAMEPFVKSKMEQDKEKVLVQWNDEDAKAELSKVML</sequence>
<dbReference type="PANTHER" id="PTHR21310:SF37">
    <property type="entry name" value="AMINOGLYCOSIDE PHOSPHOTRANSFERASE DOMAIN-CONTAINING PROTEIN"/>
    <property type="match status" value="1"/>
</dbReference>
<evidence type="ECO:0000313" key="2">
    <source>
        <dbReference type="EMBL" id="KAK7426496.1"/>
    </source>
</evidence>
<dbReference type="InterPro" id="IPR051678">
    <property type="entry name" value="AGP_Transferase"/>
</dbReference>
<dbReference type="SUPFAM" id="SSF56112">
    <property type="entry name" value="Protein kinase-like (PK-like)"/>
    <property type="match status" value="1"/>
</dbReference>
<dbReference type="InterPro" id="IPR002575">
    <property type="entry name" value="Aminoglycoside_PTrfase"/>
</dbReference>
<name>A0ABR1I0S1_9HYPO</name>
<dbReference type="Pfam" id="PF01636">
    <property type="entry name" value="APH"/>
    <property type="match status" value="1"/>
</dbReference>